<organism evidence="1 2">
    <name type="scientific">Mycena belliarum</name>
    <dbReference type="NCBI Taxonomy" id="1033014"/>
    <lineage>
        <taxon>Eukaryota</taxon>
        <taxon>Fungi</taxon>
        <taxon>Dikarya</taxon>
        <taxon>Basidiomycota</taxon>
        <taxon>Agaricomycotina</taxon>
        <taxon>Agaricomycetes</taxon>
        <taxon>Agaricomycetidae</taxon>
        <taxon>Agaricales</taxon>
        <taxon>Marasmiineae</taxon>
        <taxon>Mycenaceae</taxon>
        <taxon>Mycena</taxon>
    </lineage>
</organism>
<keyword evidence="2" id="KW-1185">Reference proteome</keyword>
<accession>A0AAD6Y2A0</accession>
<name>A0AAD6Y2A0_9AGAR</name>
<evidence type="ECO:0000313" key="2">
    <source>
        <dbReference type="Proteomes" id="UP001222325"/>
    </source>
</evidence>
<proteinExistence type="predicted"/>
<comment type="caution">
    <text evidence="1">The sequence shown here is derived from an EMBL/GenBank/DDBJ whole genome shotgun (WGS) entry which is preliminary data.</text>
</comment>
<gene>
    <name evidence="1" type="ORF">B0H15DRAFT_809121</name>
</gene>
<dbReference type="AlphaFoldDB" id="A0AAD6Y2A0"/>
<protein>
    <submittedName>
        <fullName evidence="1">Uncharacterized protein</fullName>
    </submittedName>
</protein>
<dbReference type="EMBL" id="JARJCN010000001">
    <property type="protein sequence ID" value="KAJ7104235.1"/>
    <property type="molecule type" value="Genomic_DNA"/>
</dbReference>
<reference evidence="1" key="1">
    <citation type="submission" date="2023-03" db="EMBL/GenBank/DDBJ databases">
        <title>Massive genome expansion in bonnet fungi (Mycena s.s.) driven by repeated elements and novel gene families across ecological guilds.</title>
        <authorList>
            <consortium name="Lawrence Berkeley National Laboratory"/>
            <person name="Harder C.B."/>
            <person name="Miyauchi S."/>
            <person name="Viragh M."/>
            <person name="Kuo A."/>
            <person name="Thoen E."/>
            <person name="Andreopoulos B."/>
            <person name="Lu D."/>
            <person name="Skrede I."/>
            <person name="Drula E."/>
            <person name="Henrissat B."/>
            <person name="Morin E."/>
            <person name="Kohler A."/>
            <person name="Barry K."/>
            <person name="LaButti K."/>
            <person name="Morin E."/>
            <person name="Salamov A."/>
            <person name="Lipzen A."/>
            <person name="Mereny Z."/>
            <person name="Hegedus B."/>
            <person name="Baldrian P."/>
            <person name="Stursova M."/>
            <person name="Weitz H."/>
            <person name="Taylor A."/>
            <person name="Grigoriev I.V."/>
            <person name="Nagy L.G."/>
            <person name="Martin F."/>
            <person name="Kauserud H."/>
        </authorList>
    </citation>
    <scope>NUCLEOTIDE SEQUENCE</scope>
    <source>
        <strain evidence="1">CBHHK173m</strain>
    </source>
</reference>
<dbReference type="Proteomes" id="UP001222325">
    <property type="component" value="Unassembled WGS sequence"/>
</dbReference>
<evidence type="ECO:0000313" key="1">
    <source>
        <dbReference type="EMBL" id="KAJ7104235.1"/>
    </source>
</evidence>
<sequence length="194" mass="21780">MDSSACFCAKRVPAAFGLTRGRRSRWKTHRCRHEAIGYKTKSESRYNEGWSQVLEGGYAGYGVQFQLLVLLPGSDIYLDCYIWVWVRGVQVLHIRASGSSMMMSVNGRDASLTPLSSAKPRRSLQQRSRRVQRPYGQLFVYMYDRGCVNLPPGVPCCSANLTSPAVSLCQKLNEFTAVCEPEGVAAFKRLRNQT</sequence>